<feature type="signal peptide" evidence="3">
    <location>
        <begin position="1"/>
        <end position="19"/>
    </location>
</feature>
<dbReference type="GO" id="GO:0004197">
    <property type="term" value="F:cysteine-type endopeptidase activity"/>
    <property type="evidence" value="ECO:0007669"/>
    <property type="project" value="TreeGrafter"/>
</dbReference>
<sequence>MRRRSLLIAFLLCIDQVACLEAVGVLNQSSIFNNNPSKNWVVLAAGTNTWDEYRHQADIFHAYQLVRKNKVPAENIITFAYDDIAYHPRYISRAIFAIWYQLYCRYALRCLALTLLIFVPYFSWIYDVTRENFVKVLKGDQKLAANKKKVLKSGPDDNVFIFYSGHGLKSLITFIKQDLYAMELNDTLAYMHSNRMYNKLVLYVEACDSGSMFRDILPSNMGIYVTTSANEDEKSWGVFCDDKDIEICLANEYSYAWITDSEYKDIKKRTLEQQYEEVKKRTKDSHVMKYGEMAMGSLPLGKFQGHFDLLMHGNDGAIPPNAVDRKPSFQAHFFSKSRRLMEAATEKVRETAWRKLHHALQVCISFFEFTIKYHFSIGFIFVVGNFHQGCMGAGKRHQFNISAAVSGSYAKIQRPRGSSARNSSNGAMQSRIRGRNPHRLCPQHLFLRGTHRLVCLANFPYCVLSSLQDMCCVFP</sequence>
<evidence type="ECO:0000256" key="2">
    <source>
        <dbReference type="SAM" id="MobiDB-lite"/>
    </source>
</evidence>
<keyword evidence="5" id="KW-1185">Reference proteome</keyword>
<dbReference type="Gene3D" id="3.40.50.1460">
    <property type="match status" value="1"/>
</dbReference>
<keyword evidence="3" id="KW-0732">Signal</keyword>
<dbReference type="Proteomes" id="UP000054324">
    <property type="component" value="Unassembled WGS sequence"/>
</dbReference>
<dbReference type="MEROPS" id="C13.007"/>
<protein>
    <recommendedName>
        <fullName evidence="6">Peptidase C13 family protein</fullName>
    </recommendedName>
</protein>
<reference evidence="4 5" key="1">
    <citation type="submission" date="2013-11" db="EMBL/GenBank/DDBJ databases">
        <title>Opisthorchis viverrini - life in the bile duct.</title>
        <authorList>
            <person name="Young N.D."/>
            <person name="Nagarajan N."/>
            <person name="Lin S.J."/>
            <person name="Korhonen P.K."/>
            <person name="Jex A.R."/>
            <person name="Hall R.S."/>
            <person name="Safavi-Hemami H."/>
            <person name="Kaewkong W."/>
            <person name="Bertrand D."/>
            <person name="Gao S."/>
            <person name="Seet Q."/>
            <person name="Wongkham S."/>
            <person name="Teh B.T."/>
            <person name="Wongkham C."/>
            <person name="Intapan P.M."/>
            <person name="Maleewong W."/>
            <person name="Yang X."/>
            <person name="Hu M."/>
            <person name="Wang Z."/>
            <person name="Hofmann A."/>
            <person name="Sternberg P.W."/>
            <person name="Tan P."/>
            <person name="Wang J."/>
            <person name="Gasser R.B."/>
        </authorList>
    </citation>
    <scope>NUCLEOTIDE SEQUENCE [LARGE SCALE GENOMIC DNA]</scope>
</reference>
<evidence type="ECO:0000256" key="3">
    <source>
        <dbReference type="SAM" id="SignalP"/>
    </source>
</evidence>
<comment type="similarity">
    <text evidence="1">Belongs to the peptidase C13 family.</text>
</comment>
<dbReference type="Pfam" id="PF01650">
    <property type="entry name" value="Peptidase_C13"/>
    <property type="match status" value="1"/>
</dbReference>
<feature type="compositionally biased region" description="Polar residues" evidence="2">
    <location>
        <begin position="419"/>
        <end position="428"/>
    </location>
</feature>
<dbReference type="GO" id="GO:0005773">
    <property type="term" value="C:vacuole"/>
    <property type="evidence" value="ECO:0007669"/>
    <property type="project" value="GOC"/>
</dbReference>
<dbReference type="RefSeq" id="XP_009177149.1">
    <property type="nucleotide sequence ID" value="XM_009178885.1"/>
</dbReference>
<dbReference type="GO" id="GO:0051603">
    <property type="term" value="P:proteolysis involved in protein catabolic process"/>
    <property type="evidence" value="ECO:0007669"/>
    <property type="project" value="TreeGrafter"/>
</dbReference>
<dbReference type="OrthoDB" id="9973749at2759"/>
<accession>A0A074ZV95</accession>
<feature type="region of interest" description="Disordered" evidence="2">
    <location>
        <begin position="413"/>
        <end position="432"/>
    </location>
</feature>
<name>A0A074ZV95_OPIVI</name>
<dbReference type="PANTHER" id="PTHR12000:SF42">
    <property type="entry name" value="LEGUMAIN"/>
    <property type="match status" value="1"/>
</dbReference>
<dbReference type="PANTHER" id="PTHR12000">
    <property type="entry name" value="HEMOGLOBINASE FAMILY MEMBER"/>
    <property type="match status" value="1"/>
</dbReference>
<dbReference type="KEGG" id="ovi:T265_15659"/>
<organism evidence="4 5">
    <name type="scientific">Opisthorchis viverrini</name>
    <name type="common">Southeast Asian liver fluke</name>
    <dbReference type="NCBI Taxonomy" id="6198"/>
    <lineage>
        <taxon>Eukaryota</taxon>
        <taxon>Metazoa</taxon>
        <taxon>Spiralia</taxon>
        <taxon>Lophotrochozoa</taxon>
        <taxon>Platyhelminthes</taxon>
        <taxon>Trematoda</taxon>
        <taxon>Digenea</taxon>
        <taxon>Opisthorchiida</taxon>
        <taxon>Opisthorchiata</taxon>
        <taxon>Opisthorchiidae</taxon>
        <taxon>Opisthorchis</taxon>
    </lineage>
</organism>
<evidence type="ECO:0000256" key="1">
    <source>
        <dbReference type="ARBA" id="ARBA00009941"/>
    </source>
</evidence>
<dbReference type="AlphaFoldDB" id="A0A074ZV95"/>
<dbReference type="GeneID" id="20329824"/>
<gene>
    <name evidence="4" type="ORF">T265_15659</name>
</gene>
<dbReference type="InterPro" id="IPR001096">
    <property type="entry name" value="Peptidase_C13"/>
</dbReference>
<feature type="chain" id="PRO_5001705359" description="Peptidase C13 family protein" evidence="3">
    <location>
        <begin position="20"/>
        <end position="475"/>
    </location>
</feature>
<evidence type="ECO:0000313" key="4">
    <source>
        <dbReference type="EMBL" id="KER19104.1"/>
    </source>
</evidence>
<evidence type="ECO:0008006" key="6">
    <source>
        <dbReference type="Google" id="ProtNLM"/>
    </source>
</evidence>
<dbReference type="PRINTS" id="PR00776">
    <property type="entry name" value="HEMOGLOBNASE"/>
</dbReference>
<dbReference type="GO" id="GO:0006624">
    <property type="term" value="P:vacuolar protein processing"/>
    <property type="evidence" value="ECO:0007669"/>
    <property type="project" value="TreeGrafter"/>
</dbReference>
<evidence type="ECO:0000313" key="5">
    <source>
        <dbReference type="Proteomes" id="UP000054324"/>
    </source>
</evidence>
<dbReference type="EMBL" id="KL597332">
    <property type="protein sequence ID" value="KER19104.1"/>
    <property type="molecule type" value="Genomic_DNA"/>
</dbReference>
<dbReference type="CTD" id="20329824"/>
<proteinExistence type="inferred from homology"/>